<proteinExistence type="inferred from homology"/>
<accession>Q7XLC1</accession>
<evidence type="ECO:0000256" key="3">
    <source>
        <dbReference type="ARBA" id="ARBA00022801"/>
    </source>
</evidence>
<dbReference type="Gene3D" id="3.40.395.10">
    <property type="entry name" value="Adenoviral Proteinase, Chain A"/>
    <property type="match status" value="1"/>
</dbReference>
<evidence type="ECO:0000313" key="8">
    <source>
        <dbReference type="Proteomes" id="UP000000763"/>
    </source>
</evidence>
<keyword evidence="2" id="KW-0645">Protease</keyword>
<gene>
    <name evidence="7" type="primary">OSJNBa0011K22.8</name>
</gene>
<feature type="region of interest" description="Disordered" evidence="4">
    <location>
        <begin position="394"/>
        <end position="438"/>
    </location>
</feature>
<feature type="domain" description="Ubiquitin-like protease family profile" evidence="5">
    <location>
        <begin position="542"/>
        <end position="682"/>
    </location>
</feature>
<dbReference type="PANTHER" id="PTHR33018:SF30">
    <property type="entry name" value="OS02G0502850 PROTEIN"/>
    <property type="match status" value="1"/>
</dbReference>
<dbReference type="InterPro" id="IPR058352">
    <property type="entry name" value="DUF8039"/>
</dbReference>
<organism evidence="7 8">
    <name type="scientific">Oryza sativa subsp. japonica</name>
    <name type="common">Rice</name>
    <dbReference type="NCBI Taxonomy" id="39947"/>
    <lineage>
        <taxon>Eukaryota</taxon>
        <taxon>Viridiplantae</taxon>
        <taxon>Streptophyta</taxon>
        <taxon>Embryophyta</taxon>
        <taxon>Tracheophyta</taxon>
        <taxon>Spermatophyta</taxon>
        <taxon>Magnoliopsida</taxon>
        <taxon>Liliopsida</taxon>
        <taxon>Poales</taxon>
        <taxon>Poaceae</taxon>
        <taxon>BOP clade</taxon>
        <taxon>Oryzoideae</taxon>
        <taxon>Oryzeae</taxon>
        <taxon>Oryzinae</taxon>
        <taxon>Oryza</taxon>
        <taxon>Oryza sativa</taxon>
    </lineage>
</organism>
<dbReference type="SUPFAM" id="SSF50630">
    <property type="entry name" value="Acid proteases"/>
    <property type="match status" value="1"/>
</dbReference>
<evidence type="ECO:0000256" key="2">
    <source>
        <dbReference type="ARBA" id="ARBA00022670"/>
    </source>
</evidence>
<dbReference type="GO" id="GO:0006508">
    <property type="term" value="P:proteolysis"/>
    <property type="evidence" value="ECO:0007669"/>
    <property type="project" value="UniProtKB-KW"/>
</dbReference>
<evidence type="ECO:0000256" key="1">
    <source>
        <dbReference type="ARBA" id="ARBA00005234"/>
    </source>
</evidence>
<dbReference type="SUPFAM" id="SSF54001">
    <property type="entry name" value="Cysteine proteinases"/>
    <property type="match status" value="1"/>
</dbReference>
<dbReference type="InterPro" id="IPR021109">
    <property type="entry name" value="Peptidase_aspartic_dom_sf"/>
</dbReference>
<dbReference type="EMBL" id="AL731644">
    <property type="protein sequence ID" value="CAE05226.3"/>
    <property type="molecule type" value="Genomic_DNA"/>
</dbReference>
<reference evidence="8" key="2">
    <citation type="journal article" date="2008" name="Nucleic Acids Res.">
        <title>The rice annotation project database (RAP-DB): 2008 update.</title>
        <authorList>
            <consortium name="The rice annotation project (RAP)"/>
        </authorList>
    </citation>
    <scope>GENOME REANNOTATION</scope>
    <source>
        <strain evidence="8">cv. Nipponbare</strain>
    </source>
</reference>
<dbReference type="GO" id="GO:0008234">
    <property type="term" value="F:cysteine-type peptidase activity"/>
    <property type="evidence" value="ECO:0007669"/>
    <property type="project" value="InterPro"/>
</dbReference>
<comment type="similarity">
    <text evidence="1">Belongs to the peptidase C48 family.</text>
</comment>
<dbReference type="Pfam" id="PF02902">
    <property type="entry name" value="Peptidase_C48"/>
    <property type="match status" value="1"/>
</dbReference>
<evidence type="ECO:0000313" key="7">
    <source>
        <dbReference type="EMBL" id="CAE05226.3"/>
    </source>
</evidence>
<dbReference type="AlphaFoldDB" id="Q7XLC1"/>
<sequence length="820" mass="92307">MEKWFTFPAKAKDRLKRKAFQKMGKAWKNWKSKLFTEFVNPPGNHTPFDEYPQITEAVWEEFCSLKTTQEFRESSEAHRVLQQRNEHPHRLGTAGYIGKEAIWAQEDAAAAAVNVPAPFSDIPEQRARNWARARGKVNPDGSVTFENKSDAVVYQELLGLVAEQASQSEVESVPKRREDDILTKALGTKEHPGRTRGIGSDVPWKHGLPQYSSQYRKRKVSKEERDARLKAELKVEVIQELEASMNARVEERVNKGAAQCVLLARVHPTFAPEVAEGMAFKPSVIDKVHGADLLARYAKVSIDTVKDTWSGYPLPVPPNDEIMTLGDACKTFIQWPKEDIVVKMTPRPSRPTELTPPKSKLSIEAPRGPALSVPHSPGGADMDLADIAQSLAPIKTTRKADSSPPLVKGQKRQRGKGKVGELAPEPKRGKAATSMPVSKSGKVVRAPAQFELGMPLVEDNVLAVMGIACRDLHKQYMELSNAKRKMRESSIVGHHDHQPFLSSPAYITIGFDDLFDLFRIRKLDTGLLKCYSLLCWIESRRHGNQVRFLDPSMVNEVNLRQSFTEVVDYVNRCLWAHQDKEYIMCAHNQERHWILLVIIPKWSRVTYLNSNKSKDYDFSEITKALNMAWGPYVEKGGRHKEGKNELYHDTKFACAQQIGDQCGFHVCHNMSTLLREVVEVHNEQNTRIFGNHLRTFMGDGSEETSVTGNLTSDGLANVGPSQDNLYCVGFQNGGLQSKDGKGMVLLGDLVLSNKLVVYDLENQVIGWTEYNCSSSIKIKDEQTGATYTVDAHNISSGWRFHWQKHLAVLLVTMVYSYLIF</sequence>
<evidence type="ECO:0000256" key="4">
    <source>
        <dbReference type="SAM" id="MobiDB-lite"/>
    </source>
</evidence>
<evidence type="ECO:0000259" key="6">
    <source>
        <dbReference type="Pfam" id="PF26133"/>
    </source>
</evidence>
<keyword evidence="3" id="KW-0378">Hydrolase</keyword>
<dbReference type="Proteomes" id="UP000000763">
    <property type="component" value="Chromosome 4"/>
</dbReference>
<dbReference type="PANTHER" id="PTHR33018">
    <property type="entry name" value="OS10G0338966 PROTEIN-RELATED"/>
    <property type="match status" value="1"/>
</dbReference>
<protein>
    <submittedName>
        <fullName evidence="7">OSJNBa0011K22.8 protein</fullName>
    </submittedName>
</protein>
<evidence type="ECO:0000259" key="5">
    <source>
        <dbReference type="Pfam" id="PF02902"/>
    </source>
</evidence>
<feature type="domain" description="DUF8039" evidence="6">
    <location>
        <begin position="256"/>
        <end position="342"/>
    </location>
</feature>
<dbReference type="InterPro" id="IPR003653">
    <property type="entry name" value="Peptidase_C48_C"/>
</dbReference>
<feature type="region of interest" description="Disordered" evidence="4">
    <location>
        <begin position="346"/>
        <end position="382"/>
    </location>
</feature>
<dbReference type="Gene3D" id="2.40.70.10">
    <property type="entry name" value="Acid Proteases"/>
    <property type="match status" value="1"/>
</dbReference>
<reference evidence="8" key="1">
    <citation type="journal article" date="2005" name="Nature">
        <title>The map-based sequence of the rice genome.</title>
        <authorList>
            <consortium name="International rice genome sequencing project (IRGSP)"/>
            <person name="Matsumoto T."/>
            <person name="Wu J."/>
            <person name="Kanamori H."/>
            <person name="Katayose Y."/>
            <person name="Fujisawa M."/>
            <person name="Namiki N."/>
            <person name="Mizuno H."/>
            <person name="Yamamoto K."/>
            <person name="Antonio B.A."/>
            <person name="Baba T."/>
            <person name="Sakata K."/>
            <person name="Nagamura Y."/>
            <person name="Aoki H."/>
            <person name="Arikawa K."/>
            <person name="Arita K."/>
            <person name="Bito T."/>
            <person name="Chiden Y."/>
            <person name="Fujitsuka N."/>
            <person name="Fukunaka R."/>
            <person name="Hamada M."/>
            <person name="Harada C."/>
            <person name="Hayashi A."/>
            <person name="Hijishita S."/>
            <person name="Honda M."/>
            <person name="Hosokawa S."/>
            <person name="Ichikawa Y."/>
            <person name="Idonuma A."/>
            <person name="Iijima M."/>
            <person name="Ikeda M."/>
            <person name="Ikeno M."/>
            <person name="Ito K."/>
            <person name="Ito S."/>
            <person name="Ito T."/>
            <person name="Ito Y."/>
            <person name="Ito Y."/>
            <person name="Iwabuchi A."/>
            <person name="Kamiya K."/>
            <person name="Karasawa W."/>
            <person name="Kurita K."/>
            <person name="Katagiri S."/>
            <person name="Kikuta A."/>
            <person name="Kobayashi H."/>
            <person name="Kobayashi N."/>
            <person name="Machita K."/>
            <person name="Maehara T."/>
            <person name="Masukawa M."/>
            <person name="Mizubayashi T."/>
            <person name="Mukai Y."/>
            <person name="Nagasaki H."/>
            <person name="Nagata Y."/>
            <person name="Naito S."/>
            <person name="Nakashima M."/>
            <person name="Nakama Y."/>
            <person name="Nakamichi Y."/>
            <person name="Nakamura M."/>
            <person name="Meguro A."/>
            <person name="Negishi M."/>
            <person name="Ohta I."/>
            <person name="Ohta T."/>
            <person name="Okamoto M."/>
            <person name="Ono N."/>
            <person name="Saji S."/>
            <person name="Sakaguchi M."/>
            <person name="Sakai K."/>
            <person name="Shibata M."/>
            <person name="Shimokawa T."/>
            <person name="Song J."/>
            <person name="Takazaki Y."/>
            <person name="Terasawa K."/>
            <person name="Tsugane M."/>
            <person name="Tsuji K."/>
            <person name="Ueda S."/>
            <person name="Waki K."/>
            <person name="Yamagata H."/>
            <person name="Yamamoto M."/>
            <person name="Yamamoto S."/>
            <person name="Yamane H."/>
            <person name="Yoshiki S."/>
            <person name="Yoshihara R."/>
            <person name="Yukawa K."/>
            <person name="Zhong H."/>
            <person name="Yano M."/>
            <person name="Yuan Q."/>
            <person name="Ouyang S."/>
            <person name="Liu J."/>
            <person name="Jones K.M."/>
            <person name="Gansberger K."/>
            <person name="Moffat K."/>
            <person name="Hill J."/>
            <person name="Bera J."/>
            <person name="Fadrosh D."/>
            <person name="Jin S."/>
            <person name="Johri S."/>
            <person name="Kim M."/>
            <person name="Overton L."/>
            <person name="Reardon M."/>
            <person name="Tsitrin T."/>
            <person name="Vuong H."/>
            <person name="Weaver B."/>
            <person name="Ciecko A."/>
            <person name="Tallon L."/>
            <person name="Jackson J."/>
            <person name="Pai G."/>
            <person name="Aken S.V."/>
            <person name="Utterback T."/>
            <person name="Reidmuller S."/>
            <person name="Feldblyum T."/>
            <person name="Hsiao J."/>
            <person name="Zismann V."/>
            <person name="Iobst S."/>
            <person name="de Vazeille A.R."/>
            <person name="Buell C.R."/>
            <person name="Ying K."/>
            <person name="Li Y."/>
            <person name="Lu T."/>
            <person name="Huang Y."/>
            <person name="Zhao Q."/>
            <person name="Feng Q."/>
            <person name="Zhang L."/>
            <person name="Zhu J."/>
            <person name="Weng Q."/>
            <person name="Mu J."/>
            <person name="Lu Y."/>
            <person name="Fan D."/>
            <person name="Liu Y."/>
            <person name="Guan J."/>
            <person name="Zhang Y."/>
            <person name="Yu S."/>
            <person name="Liu X."/>
            <person name="Zhang Y."/>
            <person name="Hong G."/>
            <person name="Han B."/>
            <person name="Choisne N."/>
            <person name="Demange N."/>
            <person name="Orjeda G."/>
            <person name="Samain S."/>
            <person name="Cattolico L."/>
            <person name="Pelletier E."/>
            <person name="Couloux A."/>
            <person name="Segurens B."/>
            <person name="Wincker P."/>
            <person name="D'Hont A."/>
            <person name="Scarpelli C."/>
            <person name="Weissenbach J."/>
            <person name="Salanoubat M."/>
            <person name="Quetier F."/>
            <person name="Yu Y."/>
            <person name="Kim H.R."/>
            <person name="Rambo T."/>
            <person name="Currie J."/>
            <person name="Collura K."/>
            <person name="Luo M."/>
            <person name="Yang T."/>
            <person name="Ammiraju J.S.S."/>
            <person name="Engler F."/>
            <person name="Soderlund C."/>
            <person name="Wing R.A."/>
            <person name="Palmer L.E."/>
            <person name="de la Bastide M."/>
            <person name="Spiegel L."/>
            <person name="Nascimento L."/>
            <person name="Zutavern T."/>
            <person name="O'Shaughnessy A."/>
            <person name="Dike S."/>
            <person name="Dedhia N."/>
            <person name="Preston R."/>
            <person name="Balija V."/>
            <person name="McCombie W.R."/>
            <person name="Chow T."/>
            <person name="Chen H."/>
            <person name="Chung M."/>
            <person name="Chen C."/>
            <person name="Shaw J."/>
            <person name="Wu H."/>
            <person name="Hsiao K."/>
            <person name="Chao Y."/>
            <person name="Chu M."/>
            <person name="Cheng C."/>
            <person name="Hour A."/>
            <person name="Lee P."/>
            <person name="Lin S."/>
            <person name="Lin Y."/>
            <person name="Liou J."/>
            <person name="Liu S."/>
            <person name="Hsing Y."/>
            <person name="Raghuvanshi S."/>
            <person name="Mohanty A."/>
            <person name="Bharti A.K."/>
            <person name="Gaur A."/>
            <person name="Gupta V."/>
            <person name="Kumar D."/>
            <person name="Ravi V."/>
            <person name="Vij S."/>
            <person name="Kapur A."/>
            <person name="Khurana P."/>
            <person name="Khurana P."/>
            <person name="Khurana J.P."/>
            <person name="Tyagi A.K."/>
            <person name="Gaikwad K."/>
            <person name="Singh A."/>
            <person name="Dalal V."/>
            <person name="Srivastava S."/>
            <person name="Dixit A."/>
            <person name="Pal A.K."/>
            <person name="Ghazi I.A."/>
            <person name="Yadav M."/>
            <person name="Pandit A."/>
            <person name="Bhargava A."/>
            <person name="Sureshbabu K."/>
            <person name="Batra K."/>
            <person name="Sharma T.R."/>
            <person name="Mohapatra T."/>
            <person name="Singh N.K."/>
            <person name="Messing J."/>
            <person name="Nelson A.B."/>
            <person name="Fuks G."/>
            <person name="Kavchok S."/>
            <person name="Keizer G."/>
            <person name="Linton E."/>
            <person name="Llaca V."/>
            <person name="Song R."/>
            <person name="Tanyolac B."/>
            <person name="Young S."/>
            <person name="Ho-Il K."/>
            <person name="Hahn J.H."/>
            <person name="Sangsakoo G."/>
            <person name="Vanavichit A."/>
            <person name="de Mattos Luiz.A.T."/>
            <person name="Zimmer P.D."/>
            <person name="Malone G."/>
            <person name="Dellagostin O."/>
            <person name="de Oliveira A.C."/>
            <person name="Bevan M."/>
            <person name="Bancroft I."/>
            <person name="Minx P."/>
            <person name="Cordum H."/>
            <person name="Wilson R."/>
            <person name="Cheng Z."/>
            <person name="Jin W."/>
            <person name="Jiang J."/>
            <person name="Leong S.A."/>
            <person name="Iwama H."/>
            <person name="Gojobori T."/>
            <person name="Itoh T."/>
            <person name="Niimura Y."/>
            <person name="Fujii Y."/>
            <person name="Habara T."/>
            <person name="Sakai H."/>
            <person name="Sato Y."/>
            <person name="Wilson G."/>
            <person name="Kumar K."/>
            <person name="McCouch S."/>
            <person name="Juretic N."/>
            <person name="Hoen D."/>
            <person name="Wright S."/>
            <person name="Bruskiewich R."/>
            <person name="Bureau T."/>
            <person name="Miyao A."/>
            <person name="Hirochika H."/>
            <person name="Nishikawa T."/>
            <person name="Kadowaki K."/>
            <person name="Sugiura M."/>
            <person name="Burr B."/>
            <person name="Sasaki T."/>
        </authorList>
    </citation>
    <scope>NUCLEOTIDE SEQUENCE [LARGE SCALE GENOMIC DNA]</scope>
    <source>
        <strain evidence="8">cv. Nipponbare</strain>
    </source>
</reference>
<dbReference type="Pfam" id="PF26133">
    <property type="entry name" value="DUF8039"/>
    <property type="match status" value="1"/>
</dbReference>
<dbReference type="InterPro" id="IPR038765">
    <property type="entry name" value="Papain-like_cys_pep_sf"/>
</dbReference>
<name>Q7XLC1_ORYSJ</name>